<reference evidence="1" key="1">
    <citation type="submission" date="2018-07" db="EMBL/GenBank/DDBJ databases">
        <authorList>
            <person name="Quirk P.G."/>
            <person name="Krulwich T.A."/>
        </authorList>
    </citation>
    <scope>NUCLEOTIDE SEQUENCE</scope>
</reference>
<gene>
    <name evidence="1" type="ORF">DF3PB_280014</name>
</gene>
<organism evidence="1">
    <name type="scientific">metagenome</name>
    <dbReference type="NCBI Taxonomy" id="256318"/>
    <lineage>
        <taxon>unclassified sequences</taxon>
        <taxon>metagenomes</taxon>
    </lineage>
</organism>
<name>A0A380TDQ0_9ZZZZ</name>
<evidence type="ECO:0000313" key="1">
    <source>
        <dbReference type="EMBL" id="SUS06416.1"/>
    </source>
</evidence>
<dbReference type="Pfam" id="PF09617">
    <property type="entry name" value="Cas_GSU0053"/>
    <property type="match status" value="1"/>
</dbReference>
<dbReference type="EMBL" id="UIDG01000201">
    <property type="protein sequence ID" value="SUS06416.1"/>
    <property type="molecule type" value="Genomic_DNA"/>
</dbReference>
<dbReference type="NCBIfam" id="TIGR02570">
    <property type="entry name" value="cas7_GSU0053"/>
    <property type="match status" value="1"/>
</dbReference>
<accession>A0A380TDQ0</accession>
<dbReference type="InterPro" id="IPR013403">
    <property type="entry name" value="CRISPR-assoc_prot_Csb1/Cas7u"/>
</dbReference>
<protein>
    <submittedName>
        <fullName evidence="1">Type I-U CRISPR-associated protein Cas7</fullName>
    </submittedName>
</protein>
<dbReference type="AlphaFoldDB" id="A0A380TDQ0"/>
<sequence>MTAPQSPSHDTINSWADDPNGPVALHLRQELLPVEGKGGVIFPPTYADIGYNIDTLADGTKVATIDSVGSQANRMEPIFKHPPYDALVPQIKIELHREDDDNSPYIERLSLLDLAHRSADAVVHSCPTLVPEIARAFRALKRHGDAGPLCCLAPTSLVFGVWDSRGGSGEKIPRLVRSIIRAWDVQPLHAAAQFNSVWKALNAEQQDELQKEAKAKRVKLSEKGFADAPATFRKVGESAARHIPEFREGSPNLERRVLGGVLASGRIEREVTVNLVALRRIGAINDEESTRIRRYLLALTLIAATTDIELFLREGCHLRFADEEIWQVIPRRGNAVAVDLTTTAAQERLLKYAQDAVQPFQKDWPKELVHKFDLKEAKKLLAKRTEEEQSEAS</sequence>
<proteinExistence type="predicted"/>